<dbReference type="RefSeq" id="WP_105110579.1">
    <property type="nucleotide sequence ID" value="NZ_CP102145.1"/>
</dbReference>
<protein>
    <submittedName>
        <fullName evidence="1">Uncharacterized protein</fullName>
    </submittedName>
</protein>
<comment type="caution">
    <text evidence="1">The sequence shown here is derived from an EMBL/GenBank/DDBJ whole genome shotgun (WGS) entry which is preliminary data.</text>
</comment>
<reference evidence="1 2" key="1">
    <citation type="submission" date="2018-11" db="EMBL/GenBank/DDBJ databases">
        <authorList>
            <person name="Stevens M.J."/>
            <person name="Cernela N."/>
            <person name="Spoerry Serrano N."/>
            <person name="Schmitt S."/>
            <person name="Schrenzel J."/>
            <person name="Stephan R."/>
        </authorList>
    </citation>
    <scope>NUCLEOTIDE SEQUENCE [LARGE SCALE GENOMIC DNA]</scope>
    <source>
        <strain evidence="1 2">PP422</strain>
    </source>
</reference>
<dbReference type="OrthoDB" id="9779761at2"/>
<dbReference type="EMBL" id="RSDO01000003">
    <property type="protein sequence ID" value="RRR54701.1"/>
    <property type="molecule type" value="Genomic_DNA"/>
</dbReference>
<sequence length="90" mass="10704">MKHQTEYQWVLKSMVEYERRYGITILQELWSMGVRDGEEVSRLVDGVMEATRTKEMVLDVSALVGQFRLQIERMRYLYQTNLGQEERLAS</sequence>
<evidence type="ECO:0000313" key="1">
    <source>
        <dbReference type="EMBL" id="RRR54701.1"/>
    </source>
</evidence>
<proteinExistence type="predicted"/>
<reference evidence="1 2" key="2">
    <citation type="submission" date="2018-12" db="EMBL/GenBank/DDBJ databases">
        <title>Whole-genome sequences of fifteen clinical Streptococcus suis strains isolated from pigs between 2006 and 2018.</title>
        <authorList>
            <person name="Stevens M.J.A."/>
            <person name="Cernela N."/>
            <person name="Spoerry Serrano N."/>
            <person name="Schmitt S."/>
            <person name="Schrenzel J."/>
            <person name="Stephan R."/>
        </authorList>
    </citation>
    <scope>NUCLEOTIDE SEQUENCE [LARGE SCALE GENOMIC DNA]</scope>
    <source>
        <strain evidence="1 2">PP422</strain>
    </source>
</reference>
<dbReference type="AlphaFoldDB" id="A0A3R8RAF5"/>
<accession>A0A3R8RAF5</accession>
<dbReference type="Proteomes" id="UP000274117">
    <property type="component" value="Unassembled WGS sequence"/>
</dbReference>
<organism evidence="1 2">
    <name type="scientific">Streptococcus suis</name>
    <dbReference type="NCBI Taxonomy" id="1307"/>
    <lineage>
        <taxon>Bacteria</taxon>
        <taxon>Bacillati</taxon>
        <taxon>Bacillota</taxon>
        <taxon>Bacilli</taxon>
        <taxon>Lactobacillales</taxon>
        <taxon>Streptococcaceae</taxon>
        <taxon>Streptococcus</taxon>
    </lineage>
</organism>
<gene>
    <name evidence="1" type="ORF">EI998_02335</name>
</gene>
<name>A0A3R8RAF5_STRSU</name>
<evidence type="ECO:0000313" key="2">
    <source>
        <dbReference type="Proteomes" id="UP000274117"/>
    </source>
</evidence>